<dbReference type="InterPro" id="IPR016181">
    <property type="entry name" value="Acyl_CoA_acyltransferase"/>
</dbReference>
<evidence type="ECO:0000313" key="3">
    <source>
        <dbReference type="Proteomes" id="UP000317369"/>
    </source>
</evidence>
<reference evidence="2 3" key="1">
    <citation type="submission" date="2019-02" db="EMBL/GenBank/DDBJ databases">
        <title>Deep-cultivation of Planctomycetes and their phenomic and genomic characterization uncovers novel biology.</title>
        <authorList>
            <person name="Wiegand S."/>
            <person name="Jogler M."/>
            <person name="Boedeker C."/>
            <person name="Pinto D."/>
            <person name="Vollmers J."/>
            <person name="Rivas-Marin E."/>
            <person name="Kohn T."/>
            <person name="Peeters S.H."/>
            <person name="Heuer A."/>
            <person name="Rast P."/>
            <person name="Oberbeckmann S."/>
            <person name="Bunk B."/>
            <person name="Jeske O."/>
            <person name="Meyerdierks A."/>
            <person name="Storesund J.E."/>
            <person name="Kallscheuer N."/>
            <person name="Luecker S."/>
            <person name="Lage O.M."/>
            <person name="Pohl T."/>
            <person name="Merkel B.J."/>
            <person name="Hornburger P."/>
            <person name="Mueller R.-W."/>
            <person name="Bruemmer F."/>
            <person name="Labrenz M."/>
            <person name="Spormann A.M."/>
            <person name="Op den Camp H."/>
            <person name="Overmann J."/>
            <person name="Amann R."/>
            <person name="Jetten M.S.M."/>
            <person name="Mascher T."/>
            <person name="Medema M.H."/>
            <person name="Devos D.P."/>
            <person name="Kaster A.-K."/>
            <person name="Ovreas L."/>
            <person name="Rohde M."/>
            <person name="Galperin M.Y."/>
            <person name="Jogler C."/>
        </authorList>
    </citation>
    <scope>NUCLEOTIDE SEQUENCE [LARGE SCALE GENOMIC DNA]</scope>
    <source>
        <strain evidence="2 3">KS4</strain>
    </source>
</reference>
<dbReference type="AlphaFoldDB" id="A0A517YWY2"/>
<name>A0A517YWY2_9BACT</name>
<dbReference type="PANTHER" id="PTHR39173">
    <property type="entry name" value="ACETYLTRANSFERASE"/>
    <property type="match status" value="1"/>
</dbReference>
<organism evidence="2 3">
    <name type="scientific">Poriferisphaera corsica</name>
    <dbReference type="NCBI Taxonomy" id="2528020"/>
    <lineage>
        <taxon>Bacteria</taxon>
        <taxon>Pseudomonadati</taxon>
        <taxon>Planctomycetota</taxon>
        <taxon>Phycisphaerae</taxon>
        <taxon>Phycisphaerales</taxon>
        <taxon>Phycisphaeraceae</taxon>
        <taxon>Poriferisphaera</taxon>
    </lineage>
</organism>
<gene>
    <name evidence="2" type="ORF">KS4_28170</name>
</gene>
<dbReference type="RefSeq" id="WP_145079015.1">
    <property type="nucleotide sequence ID" value="NZ_CP036425.1"/>
</dbReference>
<dbReference type="InterPro" id="IPR000182">
    <property type="entry name" value="GNAT_dom"/>
</dbReference>
<dbReference type="GO" id="GO:0016747">
    <property type="term" value="F:acyltransferase activity, transferring groups other than amino-acyl groups"/>
    <property type="evidence" value="ECO:0007669"/>
    <property type="project" value="InterPro"/>
</dbReference>
<sequence length="186" mass="21264">MDVRSLRIIEPNETLYEAYMQFCQNFHYDNWQYINGIGPMLRSTEDETLTCKEDFLDGIKRCLDFRSEDNLPKGWVPCSTYWLIDNSENIHGTACLRHRLSDSLITEGGHIGFAIKPESRNHGAATQLLHTLKLIAKNKNIDAILLTCNKDNAAARRVIEKSSGVKAEEYVSNITGNLIEKFWINL</sequence>
<dbReference type="EMBL" id="CP036425">
    <property type="protein sequence ID" value="QDU34743.1"/>
    <property type="molecule type" value="Genomic_DNA"/>
</dbReference>
<accession>A0A517YWY2</accession>
<dbReference type="KEGG" id="pcor:KS4_28170"/>
<dbReference type="PANTHER" id="PTHR39173:SF1">
    <property type="entry name" value="ACETYLTRANSFERASE"/>
    <property type="match status" value="1"/>
</dbReference>
<keyword evidence="3" id="KW-1185">Reference proteome</keyword>
<dbReference type="SUPFAM" id="SSF55729">
    <property type="entry name" value="Acyl-CoA N-acyltransferases (Nat)"/>
    <property type="match status" value="1"/>
</dbReference>
<dbReference type="Pfam" id="PF00583">
    <property type="entry name" value="Acetyltransf_1"/>
    <property type="match status" value="1"/>
</dbReference>
<proteinExistence type="predicted"/>
<dbReference type="Gene3D" id="3.40.630.30">
    <property type="match status" value="1"/>
</dbReference>
<protein>
    <submittedName>
        <fullName evidence="2">Acetyltransferase (GNAT) family protein</fullName>
    </submittedName>
</protein>
<feature type="domain" description="N-acetyltransferase" evidence="1">
    <location>
        <begin position="39"/>
        <end position="185"/>
    </location>
</feature>
<dbReference type="PROSITE" id="PS51186">
    <property type="entry name" value="GNAT"/>
    <property type="match status" value="1"/>
</dbReference>
<dbReference type="OrthoDB" id="9797989at2"/>
<keyword evidence="2" id="KW-0808">Transferase</keyword>
<evidence type="ECO:0000259" key="1">
    <source>
        <dbReference type="PROSITE" id="PS51186"/>
    </source>
</evidence>
<evidence type="ECO:0000313" key="2">
    <source>
        <dbReference type="EMBL" id="QDU34743.1"/>
    </source>
</evidence>
<dbReference type="Proteomes" id="UP000317369">
    <property type="component" value="Chromosome"/>
</dbReference>